<evidence type="ECO:0000313" key="2">
    <source>
        <dbReference type="Proteomes" id="UP000672032"/>
    </source>
</evidence>
<protein>
    <submittedName>
        <fullName evidence="1">Uncharacterized protein</fullName>
    </submittedName>
</protein>
<accession>A0A8A3P7E1</accession>
<dbReference type="AlphaFoldDB" id="A0A8A3P7E1"/>
<dbReference type="EMBL" id="CP063406">
    <property type="protein sequence ID" value="QSZ31866.1"/>
    <property type="molecule type" value="Genomic_DNA"/>
</dbReference>
<dbReference type="Proteomes" id="UP000672032">
    <property type="component" value="Chromosome 2"/>
</dbReference>
<gene>
    <name evidence="1" type="ORF">DSL72_001435</name>
</gene>
<reference evidence="1" key="1">
    <citation type="submission" date="2020-10" db="EMBL/GenBank/DDBJ databases">
        <title>Genome Sequence of Monilinia vaccinii-corymbosi Sheds Light on Mummy Berry Disease Infection of Blueberry and Mating Type.</title>
        <authorList>
            <person name="Yow A.G."/>
            <person name="Zhang Y."/>
            <person name="Bansal K."/>
            <person name="Eacker S.M."/>
            <person name="Sullivan S."/>
            <person name="Liachko I."/>
            <person name="Cubeta M.A."/>
            <person name="Rollins J.A."/>
            <person name="Ashrafi H."/>
        </authorList>
    </citation>
    <scope>NUCLEOTIDE SEQUENCE</scope>
    <source>
        <strain evidence="1">RL-1</strain>
    </source>
</reference>
<organism evidence="1 2">
    <name type="scientific">Monilinia vaccinii-corymbosi</name>
    <dbReference type="NCBI Taxonomy" id="61207"/>
    <lineage>
        <taxon>Eukaryota</taxon>
        <taxon>Fungi</taxon>
        <taxon>Dikarya</taxon>
        <taxon>Ascomycota</taxon>
        <taxon>Pezizomycotina</taxon>
        <taxon>Leotiomycetes</taxon>
        <taxon>Helotiales</taxon>
        <taxon>Sclerotiniaceae</taxon>
        <taxon>Monilinia</taxon>
    </lineage>
</organism>
<proteinExistence type="predicted"/>
<sequence length="119" mass="12694">MCIVAKDVKIADIQVARRSVEFLVIRIVLGIGQDIADHFTPIARKIWLSKHEGTAKALTTRRSSASTGLTYSPLASGVTDLGSPSTLAANLATTSISDEDLFADMTDRQAESIGTEKMG</sequence>
<name>A0A8A3P7E1_9HELO</name>
<evidence type="ECO:0000313" key="1">
    <source>
        <dbReference type="EMBL" id="QSZ31866.1"/>
    </source>
</evidence>
<keyword evidence="2" id="KW-1185">Reference proteome</keyword>